<keyword evidence="10 22" id="KW-0378">Hydrolase</keyword>
<feature type="region of interest" description="Disordered" evidence="20">
    <location>
        <begin position="163"/>
        <end position="207"/>
    </location>
</feature>
<feature type="region of interest" description="Disordered" evidence="20">
    <location>
        <begin position="1"/>
        <end position="98"/>
    </location>
</feature>
<keyword evidence="6" id="KW-1003">Cell membrane</keyword>
<comment type="function">
    <text evidence="16">Glucanases play a role in cell expansion during growth, in cell-cell fusion during mating, and in spore release during sporulation. This enzyme may be involved in beta-glucan degradation. Active on laminarin and lichenan.</text>
</comment>
<dbReference type="InterPro" id="IPR000490">
    <property type="entry name" value="Glyco_hydro_17"/>
</dbReference>
<keyword evidence="21" id="KW-0812">Transmembrane</keyword>
<evidence type="ECO:0000256" key="18">
    <source>
        <dbReference type="ARBA" id="ARBA00043078"/>
    </source>
</evidence>
<keyword evidence="21" id="KW-1133">Transmembrane helix</keyword>
<dbReference type="EC" id="3.2.1.39" evidence="5"/>
<evidence type="ECO:0000256" key="4">
    <source>
        <dbReference type="ARBA" id="ARBA00008773"/>
    </source>
</evidence>
<dbReference type="GO" id="GO:0071555">
    <property type="term" value="P:cell wall organization"/>
    <property type="evidence" value="ECO:0007669"/>
    <property type="project" value="UniProtKB-KW"/>
</dbReference>
<comment type="subcellular location">
    <subcellularLocation>
        <location evidence="3">Cell membrane</location>
        <topology evidence="3">Single-pass type II membrane protein</topology>
    </subcellularLocation>
    <subcellularLocation>
        <location evidence="2">Secreted</location>
        <location evidence="2">Cell wall</location>
    </subcellularLocation>
</comment>
<evidence type="ECO:0000256" key="8">
    <source>
        <dbReference type="ARBA" id="ARBA00022525"/>
    </source>
</evidence>
<proteinExistence type="inferred from homology"/>
<sequence>MPFEERYTPVPGVGPSPEMTQTGSGMGRPSVQAENYFYDEGSVPAAHRFSYTDSPSRPSSQIYSDPNMPGPSRGESFGSSIKDPMTAGGGTAGPQMSQRGMAYQNIPSEQYWGDNAATSDDDSSNKGAKSTRNRWLKIGGIVFAIIAIIAIVVGVVVSQVTKKGSHGNSNASASDSGGSGSGGNGSNNGGSGTSGGTGKNGNSASDFEKDPRLHQSFWALAYTPQGVILPNCAVSQANVTRDIQLLSQLTTRLRLYGANCNATAVVLQAIQDTKVDMTIWPAIYIDSNTQAYKDQVTAVTSALKTYGTSHVEGIVVGNEYILNTAGTDSTTSATYLSAVQDILTHVTEVNTTIKGMNLDKHLPIGTSDAGSVLSTTLASGIDFFMANVHPWFGSVNINDAAAWTSSFFQEFDVNVANTAPNKPNCYIAETGWPTASDSRAAASNGAGSPGGDASLANLQTFMDTWVCSANKNGTEYFFFEAFDEPWKRIYGGVEPHWGIFDENRNLKNITIPTCS</sequence>
<evidence type="ECO:0000256" key="21">
    <source>
        <dbReference type="SAM" id="Phobius"/>
    </source>
</evidence>
<accession>A0AAD9FT92</accession>
<name>A0AAD9FT92_PAPLA</name>
<dbReference type="GO" id="GO:0005886">
    <property type="term" value="C:plasma membrane"/>
    <property type="evidence" value="ECO:0007669"/>
    <property type="project" value="UniProtKB-SubCell"/>
</dbReference>
<feature type="compositionally biased region" description="Low complexity" evidence="20">
    <location>
        <begin position="166"/>
        <end position="176"/>
    </location>
</feature>
<dbReference type="GO" id="GO:0042973">
    <property type="term" value="F:glucan endo-1,3-beta-D-glucosidase activity"/>
    <property type="evidence" value="ECO:0007669"/>
    <property type="project" value="UniProtKB-EC"/>
</dbReference>
<evidence type="ECO:0000313" key="22">
    <source>
        <dbReference type="EMBL" id="KAK1925714.1"/>
    </source>
</evidence>
<evidence type="ECO:0000256" key="9">
    <source>
        <dbReference type="ARBA" id="ARBA00022729"/>
    </source>
</evidence>
<dbReference type="InterPro" id="IPR017853">
    <property type="entry name" value="GH"/>
</dbReference>
<evidence type="ECO:0000256" key="12">
    <source>
        <dbReference type="ARBA" id="ARBA00023180"/>
    </source>
</evidence>
<gene>
    <name evidence="22" type="ORF">DB88DRAFT_484863</name>
</gene>
<keyword evidence="7" id="KW-0134">Cell wall</keyword>
<dbReference type="GO" id="GO:0000272">
    <property type="term" value="P:polysaccharide catabolic process"/>
    <property type="evidence" value="ECO:0007669"/>
    <property type="project" value="UniProtKB-KW"/>
</dbReference>
<keyword evidence="9" id="KW-0732">Signal</keyword>
<evidence type="ECO:0000256" key="7">
    <source>
        <dbReference type="ARBA" id="ARBA00022512"/>
    </source>
</evidence>
<dbReference type="AlphaFoldDB" id="A0AAD9FT92"/>
<keyword evidence="14" id="KW-0961">Cell wall biogenesis/degradation</keyword>
<organism evidence="22 23">
    <name type="scientific">Papiliotrema laurentii</name>
    <name type="common">Cryptococcus laurentii</name>
    <dbReference type="NCBI Taxonomy" id="5418"/>
    <lineage>
        <taxon>Eukaryota</taxon>
        <taxon>Fungi</taxon>
        <taxon>Dikarya</taxon>
        <taxon>Basidiomycota</taxon>
        <taxon>Agaricomycotina</taxon>
        <taxon>Tremellomycetes</taxon>
        <taxon>Tremellales</taxon>
        <taxon>Rhynchogastremaceae</taxon>
        <taxon>Papiliotrema</taxon>
    </lineage>
</organism>
<dbReference type="SUPFAM" id="SSF51445">
    <property type="entry name" value="(Trans)glycosidases"/>
    <property type="match status" value="1"/>
</dbReference>
<evidence type="ECO:0000256" key="3">
    <source>
        <dbReference type="ARBA" id="ARBA00004401"/>
    </source>
</evidence>
<dbReference type="GO" id="GO:0005576">
    <property type="term" value="C:extracellular region"/>
    <property type="evidence" value="ECO:0007669"/>
    <property type="project" value="TreeGrafter"/>
</dbReference>
<keyword evidence="13" id="KW-0119">Carbohydrate metabolism</keyword>
<comment type="caution">
    <text evidence="22">The sequence shown here is derived from an EMBL/GenBank/DDBJ whole genome shotgun (WGS) entry which is preliminary data.</text>
</comment>
<evidence type="ECO:0000313" key="23">
    <source>
        <dbReference type="Proteomes" id="UP001182556"/>
    </source>
</evidence>
<dbReference type="GO" id="GO:0009986">
    <property type="term" value="C:cell surface"/>
    <property type="evidence" value="ECO:0007669"/>
    <property type="project" value="TreeGrafter"/>
</dbReference>
<keyword evidence="23" id="KW-1185">Reference proteome</keyword>
<evidence type="ECO:0000256" key="10">
    <source>
        <dbReference type="ARBA" id="ARBA00022801"/>
    </source>
</evidence>
<reference evidence="22" key="1">
    <citation type="submission" date="2023-02" db="EMBL/GenBank/DDBJ databases">
        <title>Identification and recombinant expression of a fungal hydrolase from Papiliotrema laurentii that hydrolyzes apple cutin and clears colloidal polyester polyurethane.</title>
        <authorList>
            <consortium name="DOE Joint Genome Institute"/>
            <person name="Roman V.A."/>
            <person name="Bojanowski C."/>
            <person name="Crable B.R."/>
            <person name="Wagner D.N."/>
            <person name="Hung C.S."/>
            <person name="Nadeau L.J."/>
            <person name="Schratz L."/>
            <person name="Haridas S."/>
            <person name="Pangilinan J."/>
            <person name="Lipzen A."/>
            <person name="Na H."/>
            <person name="Yan M."/>
            <person name="Ng V."/>
            <person name="Grigoriev I.V."/>
            <person name="Spatafora J.W."/>
            <person name="Barlow D."/>
            <person name="Biffinger J."/>
            <person name="Kelley-Loughnane N."/>
            <person name="Varaljay V.A."/>
            <person name="Crookes-Goodson W.J."/>
        </authorList>
    </citation>
    <scope>NUCLEOTIDE SEQUENCE</scope>
    <source>
        <strain evidence="22">5307AH</strain>
    </source>
</reference>
<evidence type="ECO:0000256" key="20">
    <source>
        <dbReference type="SAM" id="MobiDB-lite"/>
    </source>
</evidence>
<feature type="compositionally biased region" description="Gly residues" evidence="20">
    <location>
        <begin position="177"/>
        <end position="199"/>
    </location>
</feature>
<evidence type="ECO:0000256" key="17">
    <source>
        <dbReference type="ARBA" id="ARBA00042373"/>
    </source>
</evidence>
<comment type="similarity">
    <text evidence="4 19">Belongs to the glycosyl hydrolase 17 family.</text>
</comment>
<feature type="transmembrane region" description="Helical" evidence="21">
    <location>
        <begin position="135"/>
        <end position="157"/>
    </location>
</feature>
<evidence type="ECO:0000256" key="11">
    <source>
        <dbReference type="ARBA" id="ARBA00023136"/>
    </source>
</evidence>
<keyword evidence="11 21" id="KW-0472">Membrane</keyword>
<protein>
    <recommendedName>
        <fullName evidence="5">glucan endo-1,3-beta-D-glucosidase</fullName>
        <ecNumber evidence="5">3.2.1.39</ecNumber>
    </recommendedName>
    <alternativeName>
        <fullName evidence="18">Endo-1,3-beta-glucanase btgC</fullName>
    </alternativeName>
    <alternativeName>
        <fullName evidence="17">Laminarinase btgC</fullName>
    </alternativeName>
</protein>
<dbReference type="InterPro" id="IPR050732">
    <property type="entry name" value="Beta-glucan_modifiers"/>
</dbReference>
<dbReference type="EMBL" id="JAODAN010000003">
    <property type="protein sequence ID" value="KAK1925714.1"/>
    <property type="molecule type" value="Genomic_DNA"/>
</dbReference>
<dbReference type="Pfam" id="PF00332">
    <property type="entry name" value="Glyco_hydro_17"/>
    <property type="match status" value="1"/>
</dbReference>
<feature type="region of interest" description="Disordered" evidence="20">
    <location>
        <begin position="111"/>
        <end position="130"/>
    </location>
</feature>
<evidence type="ECO:0000256" key="6">
    <source>
        <dbReference type="ARBA" id="ARBA00022475"/>
    </source>
</evidence>
<evidence type="ECO:0000256" key="2">
    <source>
        <dbReference type="ARBA" id="ARBA00004191"/>
    </source>
</evidence>
<evidence type="ECO:0000256" key="13">
    <source>
        <dbReference type="ARBA" id="ARBA00023277"/>
    </source>
</evidence>
<evidence type="ECO:0000256" key="14">
    <source>
        <dbReference type="ARBA" id="ARBA00023316"/>
    </source>
</evidence>
<evidence type="ECO:0000256" key="19">
    <source>
        <dbReference type="RuleBase" id="RU004335"/>
    </source>
</evidence>
<dbReference type="GO" id="GO:0009277">
    <property type="term" value="C:fungal-type cell wall"/>
    <property type="evidence" value="ECO:0007669"/>
    <property type="project" value="TreeGrafter"/>
</dbReference>
<comment type="catalytic activity">
    <reaction evidence="1">
        <text>Hydrolysis of (1-&gt;3)-beta-D-glucosidic linkages in (1-&gt;3)-beta-D-glucans.</text>
        <dbReference type="EC" id="3.2.1.39"/>
    </reaction>
</comment>
<evidence type="ECO:0000256" key="15">
    <source>
        <dbReference type="ARBA" id="ARBA00023326"/>
    </source>
</evidence>
<evidence type="ECO:0000256" key="16">
    <source>
        <dbReference type="ARBA" id="ARBA00037649"/>
    </source>
</evidence>
<dbReference type="PANTHER" id="PTHR16631">
    <property type="entry name" value="GLUCAN 1,3-BETA-GLUCOSIDASE"/>
    <property type="match status" value="1"/>
</dbReference>
<keyword evidence="15" id="KW-0624">Polysaccharide degradation</keyword>
<evidence type="ECO:0000256" key="5">
    <source>
        <dbReference type="ARBA" id="ARBA00012780"/>
    </source>
</evidence>
<dbReference type="PANTHER" id="PTHR16631:SF17">
    <property type="entry name" value="GLUCAN ENDO-1,3-BETA-GLUCOSIDASE BTGC"/>
    <property type="match status" value="1"/>
</dbReference>
<dbReference type="Proteomes" id="UP001182556">
    <property type="component" value="Unassembled WGS sequence"/>
</dbReference>
<dbReference type="Gene3D" id="3.20.20.80">
    <property type="entry name" value="Glycosidases"/>
    <property type="match status" value="1"/>
</dbReference>
<feature type="compositionally biased region" description="Polar residues" evidence="20">
    <location>
        <begin position="51"/>
        <end position="64"/>
    </location>
</feature>
<keyword evidence="8" id="KW-0964">Secreted</keyword>
<keyword evidence="12" id="KW-0325">Glycoprotein</keyword>
<evidence type="ECO:0000256" key="1">
    <source>
        <dbReference type="ARBA" id="ARBA00000382"/>
    </source>
</evidence>